<sequence>MADKKDLSEAQSYSRRRLVTAFTSGIPDGVELMPKKNQTPVIVGVGLTIIAMLISMFYGIISPSLPSGWENNKLIVAKGSAARYVSSHGTLHPVINAISARLLIPSSDFKVLTVADDQLKGIPIGSTIGILGAPDSLPDRDNLITGSIRSCTSEHGLDTTVSNANARKQTSREAIVASVDGIDYLVTGSHRYQLPSEPTSRDAYLRALGIPQTAVITATTQWINLFEQGDAMEPIALHNEGEIIGVHGVDVTVGGVVQQQGDARQTRYVVMPDGSLSALSDFTYGLYIIGKPERLTQPRTLSATDFQYFSNSATSVIPDTWPVDALVSAQGRSSACAVYPLHSSGKATPSHAQLAVTGDYGASTDGSHSDSVTMRDGAGALVRAAIGTSDKGTVFAIDSTGTAYPVPEASEEILKRLGYSGNDVRTIPRAWIDVFPQGVQLTTAAAGSAPTVSAESKGMSVDAAVADGQEQCQAGVENYITQRPWTNDLFDPDTLHQQSTGKGVTVAVIDSGVDVDNPHLKDAVVPGVSYLQEDPTNGTTDTYSHGTAVAGIIAARNVQGSSVQGLAPEATILPIRVFENIREENGRQTGAPSMETVSQAIIYAVDHHAQIINISLSDTRDIPQMRQAVQYAESHGSLIVASAGNRLTSTSTKDGARYPAAYGEVVGVTALNTDLNVTEDSVHGDQVDVAAPGMMTASTIPGGVDCVFATDASSTSFATAYVSAEAALIAARYPSETPSQWRQRILVSANRPHSDQRNTTIGWGIMDPQNALALSLSDTLRGPRLNGEAAMRHGGTASSDKPLILHRRHDSDATMKIIAGVTTVTVLCMCATSWLLAMRRRTAKK</sequence>
<dbReference type="PROSITE" id="PS00136">
    <property type="entry name" value="SUBTILASE_ASP"/>
    <property type="match status" value="1"/>
</dbReference>
<feature type="domain" description="Peptidase S8/S53" evidence="7">
    <location>
        <begin position="501"/>
        <end position="764"/>
    </location>
</feature>
<dbReference type="Gene3D" id="3.30.2390.20">
    <property type="entry name" value="Type VII secretion system EccB, repeat 1 domain"/>
    <property type="match status" value="1"/>
</dbReference>
<keyword evidence="6" id="KW-0472">Membrane</keyword>
<dbReference type="AlphaFoldDB" id="A0A6N2T862"/>
<dbReference type="EMBL" id="CACRSP010000004">
    <property type="protein sequence ID" value="VYT01858.1"/>
    <property type="molecule type" value="Genomic_DNA"/>
</dbReference>
<keyword evidence="4 5" id="KW-0720">Serine protease</keyword>
<dbReference type="PANTHER" id="PTHR40765:SF2">
    <property type="entry name" value="ESX-2 SECRETION SYSTEM ATPASE ECCB2"/>
    <property type="match status" value="1"/>
</dbReference>
<comment type="similarity">
    <text evidence="1 5">Belongs to the peptidase S8 family.</text>
</comment>
<evidence type="ECO:0000256" key="5">
    <source>
        <dbReference type="PROSITE-ProRule" id="PRU01240"/>
    </source>
</evidence>
<dbReference type="PROSITE" id="PS00137">
    <property type="entry name" value="SUBTILASE_HIS"/>
    <property type="match status" value="1"/>
</dbReference>
<reference evidence="8" key="1">
    <citation type="submission" date="2019-11" db="EMBL/GenBank/DDBJ databases">
        <authorList>
            <person name="Feng L."/>
        </authorList>
    </citation>
    <scope>NUCLEOTIDE SEQUENCE</scope>
    <source>
        <strain evidence="8">BdentiumLFYP24</strain>
    </source>
</reference>
<keyword evidence="2 5" id="KW-0645">Protease</keyword>
<dbReference type="GO" id="GO:0004252">
    <property type="term" value="F:serine-type endopeptidase activity"/>
    <property type="evidence" value="ECO:0007669"/>
    <property type="project" value="UniProtKB-UniRule"/>
</dbReference>
<keyword evidence="3 5" id="KW-0378">Hydrolase</keyword>
<dbReference type="GO" id="GO:0005576">
    <property type="term" value="C:extracellular region"/>
    <property type="evidence" value="ECO:0007669"/>
    <property type="project" value="TreeGrafter"/>
</dbReference>
<protein>
    <submittedName>
        <fullName evidence="8">Intracellular serine protease</fullName>
        <ecNumber evidence="8">3.4.21.-</ecNumber>
    </submittedName>
</protein>
<dbReference type="RefSeq" id="WP_156341616.1">
    <property type="nucleotide sequence ID" value="NZ_CACRSP010000004.1"/>
</dbReference>
<dbReference type="PANTHER" id="PTHR40765">
    <property type="entry name" value="ESX-2 SECRETION SYSTEM ATPASE ECCB2"/>
    <property type="match status" value="1"/>
</dbReference>
<dbReference type="InterPro" id="IPR015500">
    <property type="entry name" value="Peptidase_S8_subtilisin-rel"/>
</dbReference>
<evidence type="ECO:0000259" key="7">
    <source>
        <dbReference type="Pfam" id="PF00082"/>
    </source>
</evidence>
<feature type="active site" description="Charge relay system" evidence="5">
    <location>
        <position position="716"/>
    </location>
</feature>
<evidence type="ECO:0000256" key="1">
    <source>
        <dbReference type="ARBA" id="ARBA00011073"/>
    </source>
</evidence>
<feature type="transmembrane region" description="Helical" evidence="6">
    <location>
        <begin position="41"/>
        <end position="61"/>
    </location>
</feature>
<dbReference type="EC" id="3.4.21.-" evidence="8"/>
<dbReference type="GO" id="GO:0006508">
    <property type="term" value="P:proteolysis"/>
    <property type="evidence" value="ECO:0007669"/>
    <property type="project" value="UniProtKB-KW"/>
</dbReference>
<dbReference type="InterPro" id="IPR007795">
    <property type="entry name" value="T7SS_EccB"/>
</dbReference>
<feature type="transmembrane region" description="Helical" evidence="6">
    <location>
        <begin position="817"/>
        <end position="837"/>
    </location>
</feature>
<dbReference type="InterPro" id="IPR022398">
    <property type="entry name" value="Peptidase_S8_His-AS"/>
</dbReference>
<dbReference type="InterPro" id="IPR044857">
    <property type="entry name" value="T7SS_EccB_R1"/>
</dbReference>
<dbReference type="NCBIfam" id="TIGR03919">
    <property type="entry name" value="T7SS_EccB"/>
    <property type="match status" value="1"/>
</dbReference>
<feature type="active site" description="Charge relay system" evidence="5">
    <location>
        <position position="545"/>
    </location>
</feature>
<evidence type="ECO:0000313" key="8">
    <source>
        <dbReference type="EMBL" id="VYT01858.1"/>
    </source>
</evidence>
<dbReference type="PROSITE" id="PS51892">
    <property type="entry name" value="SUBTILASE"/>
    <property type="match status" value="1"/>
</dbReference>
<keyword evidence="6" id="KW-1133">Transmembrane helix</keyword>
<name>A0A6N2T862_9BIFI</name>
<evidence type="ECO:0000256" key="3">
    <source>
        <dbReference type="ARBA" id="ARBA00022801"/>
    </source>
</evidence>
<dbReference type="Pfam" id="PF00082">
    <property type="entry name" value="Peptidase_S8"/>
    <property type="match status" value="1"/>
</dbReference>
<dbReference type="SUPFAM" id="SSF52743">
    <property type="entry name" value="Subtilisin-like"/>
    <property type="match status" value="1"/>
</dbReference>
<proteinExistence type="inferred from homology"/>
<gene>
    <name evidence="8" type="primary">isp</name>
    <name evidence="8" type="ORF">BDLFYP24_01876</name>
</gene>
<dbReference type="Gene3D" id="3.40.50.200">
    <property type="entry name" value="Peptidase S8/S53 domain"/>
    <property type="match status" value="1"/>
</dbReference>
<keyword evidence="6" id="KW-0812">Transmembrane</keyword>
<evidence type="ECO:0000256" key="2">
    <source>
        <dbReference type="ARBA" id="ARBA00022670"/>
    </source>
</evidence>
<dbReference type="InterPro" id="IPR000209">
    <property type="entry name" value="Peptidase_S8/S53_dom"/>
</dbReference>
<organism evidence="8">
    <name type="scientific">Bifidobacterium dentium</name>
    <dbReference type="NCBI Taxonomy" id="1689"/>
    <lineage>
        <taxon>Bacteria</taxon>
        <taxon>Bacillati</taxon>
        <taxon>Actinomycetota</taxon>
        <taxon>Actinomycetes</taxon>
        <taxon>Bifidobacteriales</taxon>
        <taxon>Bifidobacteriaceae</taxon>
        <taxon>Bifidobacterium</taxon>
    </lineage>
</organism>
<evidence type="ECO:0000256" key="6">
    <source>
        <dbReference type="SAM" id="Phobius"/>
    </source>
</evidence>
<accession>A0A6N2T862</accession>
<feature type="active site" description="Charge relay system" evidence="5">
    <location>
        <position position="510"/>
    </location>
</feature>
<dbReference type="Pfam" id="PF05108">
    <property type="entry name" value="T7SS_ESX1_EccB"/>
    <property type="match status" value="1"/>
</dbReference>
<dbReference type="InterPro" id="IPR023827">
    <property type="entry name" value="Peptidase_S8_Asp-AS"/>
</dbReference>
<evidence type="ECO:0000256" key="4">
    <source>
        <dbReference type="ARBA" id="ARBA00022825"/>
    </source>
</evidence>
<dbReference type="PRINTS" id="PR00723">
    <property type="entry name" value="SUBTILISIN"/>
</dbReference>
<dbReference type="InterPro" id="IPR036852">
    <property type="entry name" value="Peptidase_S8/S53_dom_sf"/>
</dbReference>